<dbReference type="GO" id="GO:0052656">
    <property type="term" value="F:L-isoleucine-2-oxoglutarate transaminase activity"/>
    <property type="evidence" value="ECO:0007669"/>
    <property type="project" value="RHEA"/>
</dbReference>
<dbReference type="OrthoDB" id="1732691at2759"/>
<accession>A0A4Q1BIC0</accession>
<evidence type="ECO:0000256" key="4">
    <source>
        <dbReference type="ARBA" id="ARBA00022605"/>
    </source>
</evidence>
<evidence type="ECO:0000256" key="10">
    <source>
        <dbReference type="RuleBase" id="RU004516"/>
    </source>
</evidence>
<dbReference type="InterPro" id="IPR036038">
    <property type="entry name" value="Aminotransferase-like"/>
</dbReference>
<dbReference type="PANTHER" id="PTHR11825:SF44">
    <property type="entry name" value="BRANCHED-CHAIN-AMINO-ACID AMINOTRANSFERASE"/>
    <property type="match status" value="1"/>
</dbReference>
<dbReference type="InterPro" id="IPR001544">
    <property type="entry name" value="Aminotrans_IV"/>
</dbReference>
<protein>
    <recommendedName>
        <fullName evidence="11">Branched-chain-amino-acid aminotransferase</fullName>
        <ecNumber evidence="11">2.6.1.42</ecNumber>
    </recommendedName>
</protein>
<dbReference type="EMBL" id="SDIL01000070">
    <property type="protein sequence ID" value="RXK37389.1"/>
    <property type="molecule type" value="Genomic_DNA"/>
</dbReference>
<comment type="caution">
    <text evidence="12">The sequence shown here is derived from an EMBL/GenBank/DDBJ whole genome shotgun (WGS) entry which is preliminary data.</text>
</comment>
<evidence type="ECO:0000313" key="13">
    <source>
        <dbReference type="Proteomes" id="UP000289152"/>
    </source>
</evidence>
<dbReference type="GO" id="GO:0052654">
    <property type="term" value="F:L-leucine-2-oxoglutarate transaminase activity"/>
    <property type="evidence" value="ECO:0007669"/>
    <property type="project" value="RHEA"/>
</dbReference>
<evidence type="ECO:0000256" key="9">
    <source>
        <dbReference type="RuleBase" id="RU004106"/>
    </source>
</evidence>
<dbReference type="Gene3D" id="3.20.10.10">
    <property type="entry name" value="D-amino Acid Aminotransferase, subunit A, domain 2"/>
    <property type="match status" value="1"/>
</dbReference>
<sequence length="417" mass="45267">MSPNGFNGIISSNGNGHVAPLHLQAPPAPTPSVNSLKASNLFFSPAPPGTDRSGTRGRYMLSIPWSKQSGWGQPKIGPLETINLDPLAGALQYAVSCFEGMKCYKGEDGQLRLFRPDKNFDRLKRSAWRIGLPYDWDNSELLDLLVKLVALEAPIVPNEDGTNLYIRPTLIDASSSFGLREDGLASEAMLYVATGINVGTKIYPSADGKGLKLNTSSDFIRAWPGGTGSYKLGANYGESKRPVHIAKQPGYAMSLWLHGDRDYISEAGGMNIFVIKQASDGFLEFVTMSLANGIVLPGVTRSSIIELLTNHASGIKDFPTVGMPKNIRVVERDIPMQEIIDGIADGFFGCGTGVVVVSIAEITYANNVYHIPYNPLVRLIRDTMTALQRGKIESEWSYKVPAWSGPGLESTEEVIIT</sequence>
<keyword evidence="13" id="KW-1185">Reference proteome</keyword>
<dbReference type="InParanoid" id="A0A4Q1BIC0"/>
<dbReference type="EC" id="2.6.1.42" evidence="11"/>
<gene>
    <name evidence="12" type="ORF">M231_05376</name>
</gene>
<feature type="modified residue" description="N6-(pyridoxal phosphate)lysine" evidence="8">
    <location>
        <position position="231"/>
    </location>
</feature>
<keyword evidence="6 10" id="KW-0663">Pyridoxal phosphate</keyword>
<dbReference type="AlphaFoldDB" id="A0A4Q1BIC0"/>
<keyword evidence="5 11" id="KW-0808">Transferase</keyword>
<comment type="similarity">
    <text evidence="2 9">Belongs to the class-IV pyridoxal-phosphate-dependent aminotransferase family.</text>
</comment>
<comment type="catalytic activity">
    <reaction evidence="11">
        <text>L-isoleucine + 2-oxoglutarate = (S)-3-methyl-2-oxopentanoate + L-glutamate</text>
        <dbReference type="Rhea" id="RHEA:24801"/>
        <dbReference type="ChEBI" id="CHEBI:16810"/>
        <dbReference type="ChEBI" id="CHEBI:29985"/>
        <dbReference type="ChEBI" id="CHEBI:35146"/>
        <dbReference type="ChEBI" id="CHEBI:58045"/>
        <dbReference type="EC" id="2.6.1.42"/>
    </reaction>
</comment>
<evidence type="ECO:0000256" key="7">
    <source>
        <dbReference type="ARBA" id="ARBA00023304"/>
    </source>
</evidence>
<keyword evidence="3 11" id="KW-0032">Aminotransferase</keyword>
<evidence type="ECO:0000256" key="8">
    <source>
        <dbReference type="PIRSR" id="PIRSR006468-1"/>
    </source>
</evidence>
<organism evidence="12 13">
    <name type="scientific">Tremella mesenterica</name>
    <name type="common">Jelly fungus</name>
    <dbReference type="NCBI Taxonomy" id="5217"/>
    <lineage>
        <taxon>Eukaryota</taxon>
        <taxon>Fungi</taxon>
        <taxon>Dikarya</taxon>
        <taxon>Basidiomycota</taxon>
        <taxon>Agaricomycotina</taxon>
        <taxon>Tremellomycetes</taxon>
        <taxon>Tremellales</taxon>
        <taxon>Tremellaceae</taxon>
        <taxon>Tremella</taxon>
    </lineage>
</organism>
<keyword evidence="4 11" id="KW-0028">Amino-acid biosynthesis</keyword>
<evidence type="ECO:0000256" key="1">
    <source>
        <dbReference type="ARBA" id="ARBA00001933"/>
    </source>
</evidence>
<keyword evidence="7 11" id="KW-0100">Branched-chain amino acid biosynthesis</keyword>
<evidence type="ECO:0000256" key="6">
    <source>
        <dbReference type="ARBA" id="ARBA00022898"/>
    </source>
</evidence>
<reference evidence="12 13" key="1">
    <citation type="submission" date="2016-06" db="EMBL/GenBank/DDBJ databases">
        <title>Evolution of pathogenesis and genome organization in the Tremellales.</title>
        <authorList>
            <person name="Cuomo C."/>
            <person name="Litvintseva A."/>
            <person name="Heitman J."/>
            <person name="Chen Y."/>
            <person name="Sun S."/>
            <person name="Springer D."/>
            <person name="Dromer F."/>
            <person name="Young S."/>
            <person name="Zeng Q."/>
            <person name="Chapman S."/>
            <person name="Gujja S."/>
            <person name="Saif S."/>
            <person name="Birren B."/>
        </authorList>
    </citation>
    <scope>NUCLEOTIDE SEQUENCE [LARGE SCALE GENOMIC DNA]</scope>
    <source>
        <strain evidence="12 13">ATCC 28783</strain>
    </source>
</reference>
<evidence type="ECO:0000313" key="12">
    <source>
        <dbReference type="EMBL" id="RXK37389.1"/>
    </source>
</evidence>
<dbReference type="VEuPathDB" id="FungiDB:TREMEDRAFT_26799"/>
<dbReference type="SUPFAM" id="SSF56752">
    <property type="entry name" value="D-aminoacid aminotransferase-like PLP-dependent enzymes"/>
    <property type="match status" value="1"/>
</dbReference>
<dbReference type="GO" id="GO:0009099">
    <property type="term" value="P:L-valine biosynthetic process"/>
    <property type="evidence" value="ECO:0007669"/>
    <property type="project" value="TreeGrafter"/>
</dbReference>
<dbReference type="GO" id="GO:0005739">
    <property type="term" value="C:mitochondrion"/>
    <property type="evidence" value="ECO:0007669"/>
    <property type="project" value="TreeGrafter"/>
</dbReference>
<dbReference type="InterPro" id="IPR043132">
    <property type="entry name" value="BCAT-like_C"/>
</dbReference>
<dbReference type="InterPro" id="IPR005786">
    <property type="entry name" value="B_amino_transII"/>
</dbReference>
<dbReference type="InterPro" id="IPR018300">
    <property type="entry name" value="Aminotrans_IV_CS"/>
</dbReference>
<dbReference type="Pfam" id="PF01063">
    <property type="entry name" value="Aminotran_4"/>
    <property type="match status" value="1"/>
</dbReference>
<dbReference type="STRING" id="5217.A0A4Q1BIC0"/>
<evidence type="ECO:0000256" key="2">
    <source>
        <dbReference type="ARBA" id="ARBA00009320"/>
    </source>
</evidence>
<dbReference type="PROSITE" id="PS00770">
    <property type="entry name" value="AA_TRANSFER_CLASS_4"/>
    <property type="match status" value="1"/>
</dbReference>
<dbReference type="Gene3D" id="3.30.470.10">
    <property type="match status" value="1"/>
</dbReference>
<dbReference type="GO" id="GO:0009098">
    <property type="term" value="P:L-leucine biosynthetic process"/>
    <property type="evidence" value="ECO:0007669"/>
    <property type="project" value="TreeGrafter"/>
</dbReference>
<evidence type="ECO:0000256" key="3">
    <source>
        <dbReference type="ARBA" id="ARBA00022576"/>
    </source>
</evidence>
<evidence type="ECO:0000256" key="11">
    <source>
        <dbReference type="RuleBase" id="RU004517"/>
    </source>
</evidence>
<comment type="catalytic activity">
    <reaction evidence="11">
        <text>L-valine + 2-oxoglutarate = 3-methyl-2-oxobutanoate + L-glutamate</text>
        <dbReference type="Rhea" id="RHEA:24813"/>
        <dbReference type="ChEBI" id="CHEBI:11851"/>
        <dbReference type="ChEBI" id="CHEBI:16810"/>
        <dbReference type="ChEBI" id="CHEBI:29985"/>
        <dbReference type="ChEBI" id="CHEBI:57762"/>
        <dbReference type="EC" id="2.6.1.42"/>
    </reaction>
</comment>
<name>A0A4Q1BIC0_TREME</name>
<dbReference type="PIRSF" id="PIRSF006468">
    <property type="entry name" value="BCAT1"/>
    <property type="match status" value="1"/>
</dbReference>
<dbReference type="GO" id="GO:0052655">
    <property type="term" value="F:L-valine-2-oxoglutarate transaminase activity"/>
    <property type="evidence" value="ECO:0007669"/>
    <property type="project" value="RHEA"/>
</dbReference>
<evidence type="ECO:0000256" key="5">
    <source>
        <dbReference type="ARBA" id="ARBA00022679"/>
    </source>
</evidence>
<comment type="catalytic activity">
    <reaction evidence="11">
        <text>L-leucine + 2-oxoglutarate = 4-methyl-2-oxopentanoate + L-glutamate</text>
        <dbReference type="Rhea" id="RHEA:18321"/>
        <dbReference type="ChEBI" id="CHEBI:16810"/>
        <dbReference type="ChEBI" id="CHEBI:17865"/>
        <dbReference type="ChEBI" id="CHEBI:29985"/>
        <dbReference type="ChEBI" id="CHEBI:57427"/>
        <dbReference type="EC" id="2.6.1.42"/>
    </reaction>
</comment>
<proteinExistence type="inferred from homology"/>
<dbReference type="InterPro" id="IPR043131">
    <property type="entry name" value="BCAT-like_N"/>
</dbReference>
<dbReference type="PANTHER" id="PTHR11825">
    <property type="entry name" value="SUBGROUP IIII AMINOTRANSFERASE"/>
    <property type="match status" value="1"/>
</dbReference>
<dbReference type="Proteomes" id="UP000289152">
    <property type="component" value="Unassembled WGS sequence"/>
</dbReference>
<comment type="cofactor">
    <cofactor evidence="1 10">
        <name>pyridoxal 5'-phosphate</name>
        <dbReference type="ChEBI" id="CHEBI:597326"/>
    </cofactor>
</comment>